<dbReference type="OrthoDB" id="8841719at2"/>
<accession>A0A8B6XAE5</accession>
<reference evidence="3" key="2">
    <citation type="journal article" date="2003" name="J. Mol. Biol.">
        <title>An evolving hierarchical family classification for glycosyltransferases.</title>
        <authorList>
            <person name="Coutinho P.M."/>
            <person name="Deleury E."/>
            <person name="Davies G.J."/>
            <person name="Henrissat B."/>
        </authorList>
    </citation>
    <scope>NUCLEOTIDE SEQUENCE</scope>
</reference>
<dbReference type="SUPFAM" id="SSF53448">
    <property type="entry name" value="Nucleotide-diphospho-sugar transferases"/>
    <property type="match status" value="1"/>
</dbReference>
<dbReference type="EC" id="2.4.-.-" evidence="3"/>
<feature type="domain" description="Glycosyltransferase 2-like" evidence="1">
    <location>
        <begin position="19"/>
        <end position="170"/>
    </location>
</feature>
<proteinExistence type="predicted"/>
<evidence type="ECO:0000259" key="1">
    <source>
        <dbReference type="Pfam" id="PF00535"/>
    </source>
</evidence>
<dbReference type="InterPro" id="IPR001173">
    <property type="entry name" value="Glyco_trans_2-like"/>
</dbReference>
<dbReference type="RefSeq" id="WP_084544606.1">
    <property type="nucleotide sequence ID" value="NZ_AXWS01000004.1"/>
</dbReference>
<name>A0A8B6XAE5_9BURK</name>
<reference evidence="3" key="1">
    <citation type="journal article" date="1998" name="Biochem. J. 329 (Pt">
        <title>A classification of nucleotide-diphospho-sugar glycosyltransferases based on amino acid sequence similarities .</title>
        <authorList>
            <person name="Campbell J.A."/>
            <person name="Davies G.J."/>
            <person name="Bulone V. V"/>
            <person name="Henrissat B."/>
        </authorList>
    </citation>
    <scope>NUCLEOTIDE SEQUENCE</scope>
</reference>
<evidence type="ECO:0000313" key="2">
    <source>
        <dbReference type="Proteomes" id="UP000675920"/>
    </source>
</evidence>
<dbReference type="InterPro" id="IPR029044">
    <property type="entry name" value="Nucleotide-diphossugar_trans"/>
</dbReference>
<keyword evidence="2" id="KW-1185">Reference proteome</keyword>
<organism evidence="2 3">
    <name type="scientific">Derxia gummosa DSM 723</name>
    <dbReference type="NCBI Taxonomy" id="1121388"/>
    <lineage>
        <taxon>Bacteria</taxon>
        <taxon>Pseudomonadati</taxon>
        <taxon>Pseudomonadota</taxon>
        <taxon>Betaproteobacteria</taxon>
        <taxon>Burkholderiales</taxon>
        <taxon>Alcaligenaceae</taxon>
        <taxon>Derxia</taxon>
    </lineage>
</organism>
<evidence type="ECO:0000313" key="3">
    <source>
        <dbReference type="RefSeq" id="WP_084544606.1"/>
    </source>
</evidence>
<protein>
    <submittedName>
        <fullName evidence="3">Glycosyltransferase family 2 protein</fullName>
        <ecNumber evidence="3">2.4.-.-</ecNumber>
    </submittedName>
</protein>
<dbReference type="AlphaFoldDB" id="A0A8B6XAE5"/>
<dbReference type="CDD" id="cd00761">
    <property type="entry name" value="Glyco_tranf_GTA_type"/>
    <property type="match status" value="1"/>
</dbReference>
<dbReference type="Pfam" id="PF00535">
    <property type="entry name" value="Glycos_transf_2"/>
    <property type="match status" value="1"/>
</dbReference>
<sequence length="298" mass="33598">MTANPLRIVVAIATAGRREQMPLTLDRIAAMDRRPDRVCICPARADDFTADVSRWSLPIEVIDCKRPGLTAQRNQILDCCDAADVVVFLDDDYYPSPWYLERVEEIFLAHRQVVVATGHPVHDGATGPGFPPEEADRLLAGYARPSGPACIAPTYGGYGCNMAIRLRPVYENRLRFDERLPLYGWLEDIDFTRRLARFGEIVSSPQLTGVHLAVKKGRSPGIRLGYSQLANPIYMVQGGSISFKYACRHIWRNCVSNLVKSLAPEPWVDRRGRLRGNLLALSDLLRRRLDPMRVLELR</sequence>
<dbReference type="Gene3D" id="3.90.550.10">
    <property type="entry name" value="Spore Coat Polysaccharide Biosynthesis Protein SpsA, Chain A"/>
    <property type="match status" value="1"/>
</dbReference>
<dbReference type="Proteomes" id="UP000675920">
    <property type="component" value="Unplaced"/>
</dbReference>
<reference evidence="3" key="3">
    <citation type="submission" date="2025-08" db="UniProtKB">
        <authorList>
            <consortium name="RefSeq"/>
        </authorList>
    </citation>
    <scope>IDENTIFICATION</scope>
</reference>